<dbReference type="PANTHER" id="PTHR43318">
    <property type="entry name" value="UDP-N-ACETYLGLUCOSAMINE 4,6-DEHYDRATASE"/>
    <property type="match status" value="1"/>
</dbReference>
<feature type="domain" description="Bacterial sugar transferase" evidence="3">
    <location>
        <begin position="667"/>
        <end position="711"/>
    </location>
</feature>
<keyword evidence="2" id="KW-0812">Transmembrane</keyword>
<dbReference type="Pfam" id="PF02719">
    <property type="entry name" value="Polysacc_synt_2"/>
    <property type="match status" value="1"/>
</dbReference>
<dbReference type="PANTHER" id="PTHR43318:SF1">
    <property type="entry name" value="POLYSACCHARIDE BIOSYNTHESIS PROTEIN EPSC-RELATED"/>
    <property type="match status" value="1"/>
</dbReference>
<sequence>VAGLYHGVWRYASTVTLFQVFKGVTLSAVALGLITLFTLELPFPRSIIVVVWLLELVLLGGLRFAWRLSRERVLGPEPLRSLRAIVVGADHTGVHLIQEMRRGEAAGERLTPIGFIDDEARLAGSMIEGVRVLGTIADLPRIITERRIEIVVIADPDLPGKVVREIASFCAEASVGVKTLPGLSDLQHGRTALSQIRDVLIEDLLGREPIRLDMNEVGAFLRGQRVLVTGAGGSIGAELARQAADIGPTELVLLDHAENGLYYVQREIAAMFPDLPLYAVVADIRDADGMELTFQRFRPQVVFHAAAHKHVPLLEVAPREAVLNNVVGTRNLVDAAERAGVSKFVLISTDKAVNPSSVMGASKRVCEMILQARSQKSRTRFVAVRFGNVLGSAGSVIPLFQQQIRRGGPLTVTHPDTRRYFMTIPEAVRLVIQAGAVGKTGEVLLLDMGEQVRIVDLARQLIRLSGLREGEDIDIVYTGLRPGEKLYEELQSDAERLRMTQHQRILVWDLDAREEDALRRDIAELERVSRRGDPAEVKEWLHRIVPEYDEPVPEPGGTVPETALVALPASAAAPQRIAPEPGASWLENLRTVLEGAAALAVLALSSPLWAMLWVESMRMPDGFLLHETLIGKTRRHRQRRILRAHPPIDRRSINRRTQDLLGEPIHCLRFRSDSGPVGRWAYRHRLVTLPYLLNVIRGEMALVGPRPEREAVVLRWKGSILDYERR</sequence>
<dbReference type="InterPro" id="IPR003869">
    <property type="entry name" value="Polysac_CapD-like"/>
</dbReference>
<keyword evidence="2" id="KW-1133">Transmembrane helix</keyword>
<organism evidence="5 6">
    <name type="scientific">Eiseniibacteriota bacterium</name>
    <dbReference type="NCBI Taxonomy" id="2212470"/>
    <lineage>
        <taxon>Bacteria</taxon>
        <taxon>Candidatus Eiseniibacteriota</taxon>
    </lineage>
</organism>
<feature type="non-terminal residue" evidence="5">
    <location>
        <position position="1"/>
    </location>
</feature>
<accession>A0A538U0P2</accession>
<feature type="transmembrane region" description="Helical" evidence="2">
    <location>
        <begin position="46"/>
        <end position="66"/>
    </location>
</feature>
<protein>
    <submittedName>
        <fullName evidence="5">NAD-dependent epimerase/dehydratase family protein</fullName>
    </submittedName>
</protein>
<comment type="similarity">
    <text evidence="1">Belongs to the polysaccharide synthase family.</text>
</comment>
<evidence type="ECO:0000259" key="3">
    <source>
        <dbReference type="Pfam" id="PF02397"/>
    </source>
</evidence>
<dbReference type="Pfam" id="PF02397">
    <property type="entry name" value="Bac_transf"/>
    <property type="match status" value="1"/>
</dbReference>
<feature type="non-terminal residue" evidence="5">
    <location>
        <position position="726"/>
    </location>
</feature>
<evidence type="ECO:0000256" key="2">
    <source>
        <dbReference type="SAM" id="Phobius"/>
    </source>
</evidence>
<evidence type="ECO:0000313" key="5">
    <source>
        <dbReference type="EMBL" id="TMQ69428.1"/>
    </source>
</evidence>
<name>A0A538U0P2_UNCEI</name>
<dbReference type="Pfam" id="PF13727">
    <property type="entry name" value="CoA_binding_3"/>
    <property type="match status" value="1"/>
</dbReference>
<gene>
    <name evidence="5" type="ORF">E6K80_11745</name>
</gene>
<feature type="domain" description="Polysaccharide biosynthesis protein CapD-like" evidence="4">
    <location>
        <begin position="226"/>
        <end position="507"/>
    </location>
</feature>
<reference evidence="5 6" key="1">
    <citation type="journal article" date="2019" name="Nat. Microbiol.">
        <title>Mediterranean grassland soil C-N compound turnover is dependent on rainfall and depth, and is mediated by genomically divergent microorganisms.</title>
        <authorList>
            <person name="Diamond S."/>
            <person name="Andeer P.F."/>
            <person name="Li Z."/>
            <person name="Crits-Christoph A."/>
            <person name="Burstein D."/>
            <person name="Anantharaman K."/>
            <person name="Lane K.R."/>
            <person name="Thomas B.C."/>
            <person name="Pan C."/>
            <person name="Northen T.R."/>
            <person name="Banfield J.F."/>
        </authorList>
    </citation>
    <scope>NUCLEOTIDE SEQUENCE [LARGE SCALE GENOMIC DNA]</scope>
    <source>
        <strain evidence="5">WS_10</strain>
    </source>
</reference>
<feature type="transmembrane region" description="Helical" evidence="2">
    <location>
        <begin position="20"/>
        <end position="39"/>
    </location>
</feature>
<dbReference type="InterPro" id="IPR003362">
    <property type="entry name" value="Bact_transf"/>
</dbReference>
<evidence type="ECO:0000256" key="1">
    <source>
        <dbReference type="ARBA" id="ARBA00007430"/>
    </source>
</evidence>
<evidence type="ECO:0000259" key="4">
    <source>
        <dbReference type="Pfam" id="PF02719"/>
    </source>
</evidence>
<dbReference type="Gene3D" id="3.40.50.720">
    <property type="entry name" value="NAD(P)-binding Rossmann-like Domain"/>
    <property type="match status" value="2"/>
</dbReference>
<dbReference type="EMBL" id="VBPA01000301">
    <property type="protein sequence ID" value="TMQ69428.1"/>
    <property type="molecule type" value="Genomic_DNA"/>
</dbReference>
<dbReference type="CDD" id="cd05237">
    <property type="entry name" value="UDP_invert_4-6DH_SDR_e"/>
    <property type="match status" value="1"/>
</dbReference>
<dbReference type="SUPFAM" id="SSF51735">
    <property type="entry name" value="NAD(P)-binding Rossmann-fold domains"/>
    <property type="match status" value="2"/>
</dbReference>
<keyword evidence="2" id="KW-0472">Membrane</keyword>
<dbReference type="InterPro" id="IPR051203">
    <property type="entry name" value="Polysaccharide_Synthase-Rel"/>
</dbReference>
<comment type="caution">
    <text evidence="5">The sequence shown here is derived from an EMBL/GenBank/DDBJ whole genome shotgun (WGS) entry which is preliminary data.</text>
</comment>
<dbReference type="InterPro" id="IPR036291">
    <property type="entry name" value="NAD(P)-bd_dom_sf"/>
</dbReference>
<evidence type="ECO:0000313" key="6">
    <source>
        <dbReference type="Proteomes" id="UP000319836"/>
    </source>
</evidence>
<dbReference type="AlphaFoldDB" id="A0A538U0P2"/>
<proteinExistence type="inferred from homology"/>
<dbReference type="Proteomes" id="UP000319836">
    <property type="component" value="Unassembled WGS sequence"/>
</dbReference>